<dbReference type="STRING" id="112903.SAMN04490178_11995"/>
<dbReference type="PANTHER" id="PTHR42705:SF2">
    <property type="entry name" value="BIFUNCTIONAL NON-HOMOLOGOUS END JOINING PROTEIN LIGD"/>
    <property type="match status" value="1"/>
</dbReference>
<protein>
    <submittedName>
        <fullName evidence="2">Bifunctional non-homologous end joining protein LigD</fullName>
    </submittedName>
</protein>
<dbReference type="AlphaFoldDB" id="A0A1H8X229"/>
<evidence type="ECO:0000259" key="1">
    <source>
        <dbReference type="Pfam" id="PF21686"/>
    </source>
</evidence>
<sequence length="305" mass="34265">MPLKTSININGKKVALSNLHKVFYQEKQFTKEQVIDYYIRMAPALLPHLANRPLTLKRYPNGVAEPFFYQKNCPASRPAWVNTAPIWSESNKKTIDFCLVNDLASLVWAANLASLELHTSLSLADDPDTPTMLVFDLDPGLPAGIRECAQVSLLLLEYFESKKLIPFIKTSGSKGLQVYVPLNTPVSYDQTKEFAKHVAQYLEQQQPQLIVANMRKALRQGKVLIDWSQNDSHKTTVCVYSLRAKNTPAVSAPVTWNEIKAVVQNNNGRCLHFTAEQALDRVNQHGDLFAPLLTLQQKLPSLGNH</sequence>
<keyword evidence="3" id="KW-1185">Reference proteome</keyword>
<dbReference type="RefSeq" id="WP_091749087.1">
    <property type="nucleotide sequence ID" value="NZ_FODY01000019.1"/>
</dbReference>
<feature type="domain" description="DNA ligase D polymerase" evidence="1">
    <location>
        <begin position="30"/>
        <end position="289"/>
    </location>
</feature>
<dbReference type="Proteomes" id="UP000198847">
    <property type="component" value="Unassembled WGS sequence"/>
</dbReference>
<dbReference type="OrthoDB" id="9802472at2"/>
<dbReference type="InterPro" id="IPR033649">
    <property type="entry name" value="MtLigD_Pol-like"/>
</dbReference>
<name>A0A1H8X229_9FIRM</name>
<dbReference type="EMBL" id="FODY01000019">
    <property type="protein sequence ID" value="SEP34020.1"/>
    <property type="molecule type" value="Genomic_DNA"/>
</dbReference>
<evidence type="ECO:0000313" key="2">
    <source>
        <dbReference type="EMBL" id="SEP34020.1"/>
    </source>
</evidence>
<dbReference type="PANTHER" id="PTHR42705">
    <property type="entry name" value="BIFUNCTIONAL NON-HOMOLOGOUS END JOINING PROTEIN LIGD"/>
    <property type="match status" value="1"/>
</dbReference>
<organism evidence="2 3">
    <name type="scientific">Propionispora vibrioides</name>
    <dbReference type="NCBI Taxonomy" id="112903"/>
    <lineage>
        <taxon>Bacteria</taxon>
        <taxon>Bacillati</taxon>
        <taxon>Bacillota</taxon>
        <taxon>Negativicutes</taxon>
        <taxon>Selenomonadales</taxon>
        <taxon>Sporomusaceae</taxon>
        <taxon>Propionispora</taxon>
    </lineage>
</organism>
<evidence type="ECO:0000313" key="3">
    <source>
        <dbReference type="Proteomes" id="UP000198847"/>
    </source>
</evidence>
<accession>A0A1H8X229</accession>
<dbReference type="Pfam" id="PF21686">
    <property type="entry name" value="LigD_Prim-Pol"/>
    <property type="match status" value="1"/>
</dbReference>
<dbReference type="CDD" id="cd04863">
    <property type="entry name" value="MtLigD_Pol_like"/>
    <property type="match status" value="1"/>
</dbReference>
<reference evidence="2 3" key="1">
    <citation type="submission" date="2016-10" db="EMBL/GenBank/DDBJ databases">
        <authorList>
            <person name="de Groot N.N."/>
        </authorList>
    </citation>
    <scope>NUCLEOTIDE SEQUENCE [LARGE SCALE GENOMIC DNA]</scope>
    <source>
        <strain evidence="2 3">DSM 13305</strain>
    </source>
</reference>
<dbReference type="InterPro" id="IPR014145">
    <property type="entry name" value="LigD_pol_dom"/>
</dbReference>
<dbReference type="InterPro" id="IPR052171">
    <property type="entry name" value="NHEJ_LigD"/>
</dbReference>
<dbReference type="NCBIfam" id="TIGR02778">
    <property type="entry name" value="ligD_pol"/>
    <property type="match status" value="1"/>
</dbReference>
<dbReference type="Gene3D" id="3.90.920.10">
    <property type="entry name" value="DNA primase, PRIM domain"/>
    <property type="match status" value="1"/>
</dbReference>
<proteinExistence type="predicted"/>
<gene>
    <name evidence="2" type="ORF">SAMN04490178_11995</name>
</gene>